<sequence>MDTREEQFIEDRNPDILHKPPHPNETNIASLKSAGLDNGLPGRLSEVRVDILETTTTVSEDFQFVPRKKSIRMSIGFIACLTLLGSTIVTLLVLGFLIFLWFGEGPVTGGEQASHVWRNIMLGEWLPQFTTLSSLVIRLAIGAQASLCTSMCAALILERRKVLKSQAAQYSIIRALNDGPFSLIKLSLLQIHNNFSLHLEFVLLVCLFLAALGTQFSSTILLSDLDTASVVQSPSTTSLNLYAGPNLNFDTSATDYWSGRPSSFPSFGETPAGYFAQPNQRGLSDTGVKRRALLPFHESRDRAALRGYDGSATVLSSRVACMPPTISGEFIGARYSDSLYYGTMAGQISYEETFAKAGIPSTRLCNSERCLSPYFNCTIMSISPDTTHISTSYSFCFPQVIREKQYDPSAWKLDDDPWGPESSPILVMSSELYPADWEEALEKPIATPNSTAEDEWISFELLPGKFMKVSLCFMGLNVMFSGVRLQSAEKRSIITTEVTANKSAESINTADVQILLGTSQATQDFGERGVFNIEKIVDDPNHVFFSDKNRSLSPTQNTTSVLETYLVYTAQQMTGNTSIAVCIRCTGYPSQATNPLYANLFSSILRSSNRAAVALQSVYTVLGQVVYYDMLEIWDEPREVVVTQSRPVQVARRSRGIIVVTALVLVSLLSVWAITGLFLKYSRHTLLGETWNTVSQLVSQETEDILNGSGTVRDKDVRMSLKNNDPHVRLEESRTGRVEIVRCNKLK</sequence>
<organism evidence="1 2">
    <name type="scientific">Hypoxylon rubiginosum</name>
    <dbReference type="NCBI Taxonomy" id="110542"/>
    <lineage>
        <taxon>Eukaryota</taxon>
        <taxon>Fungi</taxon>
        <taxon>Dikarya</taxon>
        <taxon>Ascomycota</taxon>
        <taxon>Pezizomycotina</taxon>
        <taxon>Sordariomycetes</taxon>
        <taxon>Xylariomycetidae</taxon>
        <taxon>Xylariales</taxon>
        <taxon>Hypoxylaceae</taxon>
        <taxon>Hypoxylon</taxon>
    </lineage>
</organism>
<reference evidence="1 2" key="1">
    <citation type="journal article" date="2022" name="New Phytol.">
        <title>Ecological generalism drives hyperdiversity of secondary metabolite gene clusters in xylarialean endophytes.</title>
        <authorList>
            <person name="Franco M.E.E."/>
            <person name="Wisecaver J.H."/>
            <person name="Arnold A.E."/>
            <person name="Ju Y.M."/>
            <person name="Slot J.C."/>
            <person name="Ahrendt S."/>
            <person name="Moore L.P."/>
            <person name="Eastman K.E."/>
            <person name="Scott K."/>
            <person name="Konkel Z."/>
            <person name="Mondo S.J."/>
            <person name="Kuo A."/>
            <person name="Hayes R.D."/>
            <person name="Haridas S."/>
            <person name="Andreopoulos B."/>
            <person name="Riley R."/>
            <person name="LaButti K."/>
            <person name="Pangilinan J."/>
            <person name="Lipzen A."/>
            <person name="Amirebrahimi M."/>
            <person name="Yan J."/>
            <person name="Adam C."/>
            <person name="Keymanesh K."/>
            <person name="Ng V."/>
            <person name="Louie K."/>
            <person name="Northen T."/>
            <person name="Drula E."/>
            <person name="Henrissat B."/>
            <person name="Hsieh H.M."/>
            <person name="Youens-Clark K."/>
            <person name="Lutzoni F."/>
            <person name="Miadlikowska J."/>
            <person name="Eastwood D.C."/>
            <person name="Hamelin R.C."/>
            <person name="Grigoriev I.V."/>
            <person name="U'Ren J.M."/>
        </authorList>
    </citation>
    <scope>NUCLEOTIDE SEQUENCE [LARGE SCALE GENOMIC DNA]</scope>
    <source>
        <strain evidence="1 2">CBS 119005</strain>
    </source>
</reference>
<keyword evidence="2" id="KW-1185">Reference proteome</keyword>
<evidence type="ECO:0000313" key="1">
    <source>
        <dbReference type="EMBL" id="KAI4862003.1"/>
    </source>
</evidence>
<accession>A0ACB9YSQ6</accession>
<gene>
    <name evidence="1" type="ORF">F4820DRAFT_464125</name>
</gene>
<name>A0ACB9YSQ6_9PEZI</name>
<comment type="caution">
    <text evidence="1">The sequence shown here is derived from an EMBL/GenBank/DDBJ whole genome shotgun (WGS) entry which is preliminary data.</text>
</comment>
<dbReference type="Proteomes" id="UP001497700">
    <property type="component" value="Unassembled WGS sequence"/>
</dbReference>
<dbReference type="EMBL" id="MU393536">
    <property type="protein sequence ID" value="KAI4862003.1"/>
    <property type="molecule type" value="Genomic_DNA"/>
</dbReference>
<protein>
    <submittedName>
        <fullName evidence="1">Uncharacterized protein</fullName>
    </submittedName>
</protein>
<evidence type="ECO:0000313" key="2">
    <source>
        <dbReference type="Proteomes" id="UP001497700"/>
    </source>
</evidence>
<proteinExistence type="predicted"/>